<evidence type="ECO:0000313" key="2">
    <source>
        <dbReference type="Proteomes" id="UP000499080"/>
    </source>
</evidence>
<proteinExistence type="predicted"/>
<dbReference type="AlphaFoldDB" id="A0A4Y2XCP9"/>
<dbReference type="EMBL" id="BGPR01074669">
    <property type="protein sequence ID" value="GBO46774.1"/>
    <property type="molecule type" value="Genomic_DNA"/>
</dbReference>
<protein>
    <submittedName>
        <fullName evidence="1">Uncharacterized protein</fullName>
    </submittedName>
</protein>
<sequence length="109" mass="12330">MKRRTHLVCWLEEEKGRNPGVELRSARLGMASPTQGVGLQYSGIKCHNSWLKRPRAEHGACLQIEDRHIPNTCRTAKKVGKGIDDVTPIRHLLSCPALKGLYIRRHGRI</sequence>
<reference evidence="1 2" key="1">
    <citation type="journal article" date="2019" name="Sci. Rep.">
        <title>Orb-weaving spider Araneus ventricosus genome elucidates the spidroin gene catalogue.</title>
        <authorList>
            <person name="Kono N."/>
            <person name="Nakamura H."/>
            <person name="Ohtoshi R."/>
            <person name="Moran D.A.P."/>
            <person name="Shinohara A."/>
            <person name="Yoshida Y."/>
            <person name="Fujiwara M."/>
            <person name="Mori M."/>
            <person name="Tomita M."/>
            <person name="Arakawa K."/>
        </authorList>
    </citation>
    <scope>NUCLEOTIDE SEQUENCE [LARGE SCALE GENOMIC DNA]</scope>
</reference>
<keyword evidence="2" id="KW-1185">Reference proteome</keyword>
<gene>
    <name evidence="1" type="ORF">AVEN_12480_1</name>
</gene>
<organism evidence="1 2">
    <name type="scientific">Araneus ventricosus</name>
    <name type="common">Orbweaver spider</name>
    <name type="synonym">Epeira ventricosa</name>
    <dbReference type="NCBI Taxonomy" id="182803"/>
    <lineage>
        <taxon>Eukaryota</taxon>
        <taxon>Metazoa</taxon>
        <taxon>Ecdysozoa</taxon>
        <taxon>Arthropoda</taxon>
        <taxon>Chelicerata</taxon>
        <taxon>Arachnida</taxon>
        <taxon>Araneae</taxon>
        <taxon>Araneomorphae</taxon>
        <taxon>Entelegynae</taxon>
        <taxon>Araneoidea</taxon>
        <taxon>Araneidae</taxon>
        <taxon>Araneus</taxon>
    </lineage>
</organism>
<name>A0A4Y2XCP9_ARAVE</name>
<comment type="caution">
    <text evidence="1">The sequence shown here is derived from an EMBL/GenBank/DDBJ whole genome shotgun (WGS) entry which is preliminary data.</text>
</comment>
<evidence type="ECO:0000313" key="1">
    <source>
        <dbReference type="EMBL" id="GBO46774.1"/>
    </source>
</evidence>
<accession>A0A4Y2XCP9</accession>
<dbReference type="Proteomes" id="UP000499080">
    <property type="component" value="Unassembled WGS sequence"/>
</dbReference>